<sequence length="79" mass="8770">MDPADLIYLKMICKLGSVIDNNISLFNLIIREGEIFHHYAEIRLRLLSLSDKKPDVKKSHRGPESAAGLLIASAQPGRA</sequence>
<organism evidence="2 3">
    <name type="scientific">Hymenolepis diminuta</name>
    <name type="common">Rat tapeworm</name>
    <dbReference type="NCBI Taxonomy" id="6216"/>
    <lineage>
        <taxon>Eukaryota</taxon>
        <taxon>Metazoa</taxon>
        <taxon>Spiralia</taxon>
        <taxon>Lophotrochozoa</taxon>
        <taxon>Platyhelminthes</taxon>
        <taxon>Cestoda</taxon>
        <taxon>Eucestoda</taxon>
        <taxon>Cyclophyllidea</taxon>
        <taxon>Hymenolepididae</taxon>
        <taxon>Hymenolepis</taxon>
    </lineage>
</organism>
<keyword evidence="3" id="KW-1185">Reference proteome</keyword>
<dbReference type="Proteomes" id="UP000321570">
    <property type="component" value="Unassembled WGS sequence"/>
</dbReference>
<protein>
    <submittedName>
        <fullName evidence="2">Uncharacterized protein</fullName>
    </submittedName>
</protein>
<accession>A0A564XYB2</accession>
<reference evidence="2 3" key="1">
    <citation type="submission" date="2019-07" db="EMBL/GenBank/DDBJ databases">
        <authorList>
            <person name="Jastrzebski P J."/>
            <person name="Paukszto L."/>
            <person name="Jastrzebski P J."/>
        </authorList>
    </citation>
    <scope>NUCLEOTIDE SEQUENCE [LARGE SCALE GENOMIC DNA]</scope>
    <source>
        <strain evidence="2 3">WMS-il1</strain>
    </source>
</reference>
<feature type="compositionally biased region" description="Basic and acidic residues" evidence="1">
    <location>
        <begin position="54"/>
        <end position="63"/>
    </location>
</feature>
<gene>
    <name evidence="2" type="ORF">WMSIL1_LOCUS936</name>
</gene>
<dbReference type="AlphaFoldDB" id="A0A564XYB2"/>
<evidence type="ECO:0000313" key="3">
    <source>
        <dbReference type="Proteomes" id="UP000321570"/>
    </source>
</evidence>
<dbReference type="EMBL" id="CABIJS010000022">
    <property type="protein sequence ID" value="VUZ39970.1"/>
    <property type="molecule type" value="Genomic_DNA"/>
</dbReference>
<evidence type="ECO:0000256" key="1">
    <source>
        <dbReference type="SAM" id="MobiDB-lite"/>
    </source>
</evidence>
<proteinExistence type="predicted"/>
<evidence type="ECO:0000313" key="2">
    <source>
        <dbReference type="EMBL" id="VUZ39970.1"/>
    </source>
</evidence>
<name>A0A564XYB2_HYMDI</name>
<feature type="region of interest" description="Disordered" evidence="1">
    <location>
        <begin position="54"/>
        <end position="79"/>
    </location>
</feature>